<sequence length="290" mass="33470">MSNHTKLEFVALDITRKNYLSWMLDVEIHLDAKGLGEAINEGNEASSQDNAKAMIFLCHHLHEGLKTESLNVKDPLVLRNGLKERYDHQKTIILPRAHYDWLHLRLQDFKFTQYREKCFKKYFELISCLLVAEQNNELLMKNHESRSIGSTPFSEANATSYNGKDKGHTSSCGRGHGRGRDRGRGQGRGHERGGHFRNTHQKWDHKDEKNDKNTTGKMKSLCYHCEGKNHWSRTCHTPKHLVELYQQSLKDKGKKIETNFVCENGKYDYGIIGTTHLKVVDFFTTPEGNN</sequence>
<evidence type="ECO:0000313" key="2">
    <source>
        <dbReference type="Proteomes" id="UP000818029"/>
    </source>
</evidence>
<dbReference type="KEGG" id="ghi:107921712"/>
<gene>
    <name evidence="3" type="primary">LOC107921712</name>
</gene>
<feature type="compositionally biased region" description="Basic and acidic residues" evidence="1">
    <location>
        <begin position="178"/>
        <end position="194"/>
    </location>
</feature>
<dbReference type="OrthoDB" id="1000862at2759"/>
<dbReference type="PANTHER" id="PTHR33325">
    <property type="entry name" value="ZINC FINGER, CCHC-TYPE-RELATED"/>
    <property type="match status" value="1"/>
</dbReference>
<organism evidence="2 3">
    <name type="scientific">Gossypium hirsutum</name>
    <name type="common">Upland cotton</name>
    <name type="synonym">Gossypium mexicanum</name>
    <dbReference type="NCBI Taxonomy" id="3635"/>
    <lineage>
        <taxon>Eukaryota</taxon>
        <taxon>Viridiplantae</taxon>
        <taxon>Streptophyta</taxon>
        <taxon>Embryophyta</taxon>
        <taxon>Tracheophyta</taxon>
        <taxon>Spermatophyta</taxon>
        <taxon>Magnoliopsida</taxon>
        <taxon>eudicotyledons</taxon>
        <taxon>Gunneridae</taxon>
        <taxon>Pentapetalae</taxon>
        <taxon>rosids</taxon>
        <taxon>malvids</taxon>
        <taxon>Malvales</taxon>
        <taxon>Malvaceae</taxon>
        <taxon>Malvoideae</taxon>
        <taxon>Gossypium</taxon>
    </lineage>
</organism>
<feature type="region of interest" description="Disordered" evidence="1">
    <location>
        <begin position="147"/>
        <end position="212"/>
    </location>
</feature>
<protein>
    <recommendedName>
        <fullName evidence="4">CCHC-type domain-containing protein</fullName>
    </recommendedName>
</protein>
<reference evidence="2" key="1">
    <citation type="journal article" date="2020" name="Nat. Genet.">
        <title>Genomic diversifications of five Gossypium allopolyploid species and their impact on cotton improvement.</title>
        <authorList>
            <person name="Chen Z.J."/>
            <person name="Sreedasyam A."/>
            <person name="Ando A."/>
            <person name="Song Q."/>
            <person name="De Santiago L.M."/>
            <person name="Hulse-Kemp A.M."/>
            <person name="Ding M."/>
            <person name="Ye W."/>
            <person name="Kirkbride R.C."/>
            <person name="Jenkins J."/>
            <person name="Plott C."/>
            <person name="Lovell J."/>
            <person name="Lin Y.M."/>
            <person name="Vaughn R."/>
            <person name="Liu B."/>
            <person name="Simpson S."/>
            <person name="Scheffler B.E."/>
            <person name="Wen L."/>
            <person name="Saski C.A."/>
            <person name="Grover C.E."/>
            <person name="Hu G."/>
            <person name="Conover J.L."/>
            <person name="Carlson J.W."/>
            <person name="Shu S."/>
            <person name="Boston L.B."/>
            <person name="Williams M."/>
            <person name="Peterson D.G."/>
            <person name="McGee K."/>
            <person name="Jones D.C."/>
            <person name="Wendel J.F."/>
            <person name="Stelly D.M."/>
            <person name="Grimwood J."/>
            <person name="Schmutz J."/>
        </authorList>
    </citation>
    <scope>NUCLEOTIDE SEQUENCE [LARGE SCALE GENOMIC DNA]</scope>
    <source>
        <strain evidence="2">cv. TM-1</strain>
    </source>
</reference>
<reference evidence="3" key="2">
    <citation type="submission" date="2025-08" db="UniProtKB">
        <authorList>
            <consortium name="RefSeq"/>
        </authorList>
    </citation>
    <scope>IDENTIFICATION</scope>
</reference>
<dbReference type="Proteomes" id="UP000818029">
    <property type="component" value="Chromosome D01"/>
</dbReference>
<keyword evidence="2" id="KW-1185">Reference proteome</keyword>
<dbReference type="RefSeq" id="XP_016707024.1">
    <property type="nucleotide sequence ID" value="XM_016851535.1"/>
</dbReference>
<dbReference type="PANTHER" id="PTHR33325:SF11">
    <property type="entry name" value="COLD SHOCK DOMAIN-CONTAINING PROTEIN 4-LIKE"/>
    <property type="match status" value="1"/>
</dbReference>
<evidence type="ECO:0008006" key="4">
    <source>
        <dbReference type="Google" id="ProtNLM"/>
    </source>
</evidence>
<proteinExistence type="predicted"/>
<evidence type="ECO:0000313" key="3">
    <source>
        <dbReference type="RefSeq" id="XP_016707024.1"/>
    </source>
</evidence>
<evidence type="ECO:0000256" key="1">
    <source>
        <dbReference type="SAM" id="MobiDB-lite"/>
    </source>
</evidence>
<accession>A0A1U8L1W5</accession>
<dbReference type="PaxDb" id="3635-A0A1U8L1W5"/>
<dbReference type="AlphaFoldDB" id="A0A1U8L1W5"/>
<feature type="compositionally biased region" description="Polar residues" evidence="1">
    <location>
        <begin position="147"/>
        <end position="162"/>
    </location>
</feature>
<dbReference type="GeneID" id="107921712"/>
<name>A0A1U8L1W5_GOSHI</name>
<feature type="compositionally biased region" description="Basic and acidic residues" evidence="1">
    <location>
        <begin position="201"/>
        <end position="212"/>
    </location>
</feature>